<dbReference type="Proteomes" id="UP000689129">
    <property type="component" value="Unassembled WGS sequence"/>
</dbReference>
<organism evidence="2 3">
    <name type="scientific">Verticillium longisporum</name>
    <name type="common">Verticillium dahliae var. longisporum</name>
    <dbReference type="NCBI Taxonomy" id="100787"/>
    <lineage>
        <taxon>Eukaryota</taxon>
        <taxon>Fungi</taxon>
        <taxon>Dikarya</taxon>
        <taxon>Ascomycota</taxon>
        <taxon>Pezizomycotina</taxon>
        <taxon>Sordariomycetes</taxon>
        <taxon>Hypocreomycetidae</taxon>
        <taxon>Glomerellales</taxon>
        <taxon>Plectosphaerellaceae</taxon>
        <taxon>Verticillium</taxon>
    </lineage>
</organism>
<sequence>MSPHILLYFIPGNPGYVDYYTDYLHDLKSRAAFAEGHIHVHGRDLAGFRDDSHRPFTRDSPPYDLEVQIETIFRHLASLRRTNTSRGTPGTVGQPYDLVVIAGHSVGAYIALEIFHRHQKDPSAAPHLNLHAGILLFPTVTHIAQSPSGRRLALLASYPAVGGIAHIVAKAILLFWPACVLQLFVSFILGQSPVATKTTVDFLKSRDGVWQALHMGQDEMRVIAEDKWDNSLWNLSAANRSSKPSPRFFFFFGENDHWVSNRFRDHFIESRAKHIDNGWAHVEIDQTGLPHAFCTTQQNSRGVAAKTAGWLREIWDAANDSSKLEVR</sequence>
<name>A0A8I2ZET9_VERLO</name>
<comment type="caution">
    <text evidence="2">The sequence shown here is derived from an EMBL/GenBank/DDBJ whole genome shotgun (WGS) entry which is preliminary data.</text>
</comment>
<gene>
    <name evidence="2" type="ORF">HYQ45_012259</name>
</gene>
<dbReference type="GO" id="GO:0019915">
    <property type="term" value="P:lipid storage"/>
    <property type="evidence" value="ECO:0007669"/>
    <property type="project" value="InterPro"/>
</dbReference>
<keyword evidence="1 2" id="KW-0378">Hydrolase</keyword>
<dbReference type="Pfam" id="PF10230">
    <property type="entry name" value="LIDHydrolase"/>
    <property type="match status" value="1"/>
</dbReference>
<accession>A0A8I2ZET9</accession>
<dbReference type="EMBL" id="JAEMWZ010000282">
    <property type="protein sequence ID" value="KAG7127937.1"/>
    <property type="molecule type" value="Genomic_DNA"/>
</dbReference>
<dbReference type="GO" id="GO:0016298">
    <property type="term" value="F:lipase activity"/>
    <property type="evidence" value="ECO:0007669"/>
    <property type="project" value="InterPro"/>
</dbReference>
<evidence type="ECO:0000313" key="3">
    <source>
        <dbReference type="Proteomes" id="UP000689129"/>
    </source>
</evidence>
<dbReference type="GO" id="GO:0005811">
    <property type="term" value="C:lipid droplet"/>
    <property type="evidence" value="ECO:0007669"/>
    <property type="project" value="InterPro"/>
</dbReference>
<dbReference type="InterPro" id="IPR019363">
    <property type="entry name" value="LDAH"/>
</dbReference>
<dbReference type="OrthoDB" id="448051at2759"/>
<dbReference type="PANTHER" id="PTHR13390:SF0">
    <property type="entry name" value="LIPID DROPLET-ASSOCIATED HYDROLASE"/>
    <property type="match status" value="1"/>
</dbReference>
<proteinExistence type="predicted"/>
<dbReference type="PANTHER" id="PTHR13390">
    <property type="entry name" value="LIPASE"/>
    <property type="match status" value="1"/>
</dbReference>
<reference evidence="2" key="1">
    <citation type="journal article" date="2021" name="Mol. Plant Pathol.">
        <title>A 20-kb lineage-specific genomic region tames virulence in pathogenic amphidiploid Verticillium longisporum.</title>
        <authorList>
            <person name="Harting R."/>
            <person name="Starke J."/>
            <person name="Kusch H."/>
            <person name="Poggeler S."/>
            <person name="Maurus I."/>
            <person name="Schluter R."/>
            <person name="Landesfeind M."/>
            <person name="Bulla I."/>
            <person name="Nowrousian M."/>
            <person name="de Jonge R."/>
            <person name="Stahlhut G."/>
            <person name="Hoff K.J."/>
            <person name="Asshauer K.P."/>
            <person name="Thurmer A."/>
            <person name="Stanke M."/>
            <person name="Daniel R."/>
            <person name="Morgenstern B."/>
            <person name="Thomma B.P.H.J."/>
            <person name="Kronstad J.W."/>
            <person name="Braus-Stromeyer S.A."/>
            <person name="Braus G.H."/>
        </authorList>
    </citation>
    <scope>NUCLEOTIDE SEQUENCE</scope>
    <source>
        <strain evidence="2">Vl32</strain>
    </source>
</reference>
<protein>
    <submittedName>
        <fullName evidence="2">Lipid droplet-associated hydrolase like protein</fullName>
    </submittedName>
</protein>
<dbReference type="AlphaFoldDB" id="A0A8I2ZET9"/>
<evidence type="ECO:0000313" key="2">
    <source>
        <dbReference type="EMBL" id="KAG7127937.1"/>
    </source>
</evidence>
<evidence type="ECO:0000256" key="1">
    <source>
        <dbReference type="ARBA" id="ARBA00022801"/>
    </source>
</evidence>